<dbReference type="EMBL" id="SDHZ01000001">
    <property type="protein sequence ID" value="RXK85278.1"/>
    <property type="molecule type" value="Genomic_DNA"/>
</dbReference>
<dbReference type="Pfam" id="PF08332">
    <property type="entry name" value="CaMKII_AD"/>
    <property type="match status" value="1"/>
</dbReference>
<evidence type="ECO:0000259" key="1">
    <source>
        <dbReference type="Pfam" id="PF08332"/>
    </source>
</evidence>
<dbReference type="InterPro" id="IPR032710">
    <property type="entry name" value="NTF2-like_dom_sf"/>
</dbReference>
<feature type="domain" description="Calcium/calmodulin-dependent protein kinase II association-domain" evidence="1">
    <location>
        <begin position="17"/>
        <end position="131"/>
    </location>
</feature>
<dbReference type="SUPFAM" id="SSF54427">
    <property type="entry name" value="NTF2-like"/>
    <property type="match status" value="1"/>
</dbReference>
<organism evidence="2 3">
    <name type="scientific">Filimonas effusa</name>
    <dbReference type="NCBI Taxonomy" id="2508721"/>
    <lineage>
        <taxon>Bacteria</taxon>
        <taxon>Pseudomonadati</taxon>
        <taxon>Bacteroidota</taxon>
        <taxon>Chitinophagia</taxon>
        <taxon>Chitinophagales</taxon>
        <taxon>Chitinophagaceae</taxon>
        <taxon>Filimonas</taxon>
    </lineage>
</organism>
<accession>A0A4Q1D8Z7</accession>
<keyword evidence="3" id="KW-1185">Reference proteome</keyword>
<dbReference type="Proteomes" id="UP000290545">
    <property type="component" value="Unassembled WGS sequence"/>
</dbReference>
<gene>
    <name evidence="2" type="ORF">ESB13_00165</name>
</gene>
<reference evidence="2 3" key="1">
    <citation type="submission" date="2019-01" db="EMBL/GenBank/DDBJ databases">
        <title>Filimonas sp. strain TTM-71.</title>
        <authorList>
            <person name="Chen W.-M."/>
        </authorList>
    </citation>
    <scope>NUCLEOTIDE SEQUENCE [LARGE SCALE GENOMIC DNA]</scope>
    <source>
        <strain evidence="2 3">TTM-71</strain>
    </source>
</reference>
<evidence type="ECO:0000313" key="2">
    <source>
        <dbReference type="EMBL" id="RXK85278.1"/>
    </source>
</evidence>
<dbReference type="InterPro" id="IPR013543">
    <property type="entry name" value="Ca/CaM-dep_prot_kinase-assoc"/>
</dbReference>
<proteinExistence type="predicted"/>
<protein>
    <submittedName>
        <fullName evidence="2">DUF4440 domain-containing protein</fullName>
    </submittedName>
</protein>
<comment type="caution">
    <text evidence="2">The sequence shown here is derived from an EMBL/GenBank/DDBJ whole genome shotgun (WGS) entry which is preliminary data.</text>
</comment>
<dbReference type="Gene3D" id="3.10.450.50">
    <property type="match status" value="1"/>
</dbReference>
<dbReference type="AlphaFoldDB" id="A0A4Q1D8Z7"/>
<sequence>MKMSYSQEKVPGVADTIIAMEKAALEKWNHGDPSGYLDISAKDVTYFDPFLESRLDGLDKLQKYYEPMKGQVQVTRYEMLHPQVTATSEMAVLTFDLTSYEGEKVHKWHCSEVYRLEADKHWKIVQTHWSPRK</sequence>
<dbReference type="OrthoDB" id="9812295at2"/>
<name>A0A4Q1D8Z7_9BACT</name>
<dbReference type="RefSeq" id="WP_129001030.1">
    <property type="nucleotide sequence ID" value="NZ_SDHZ01000001.1"/>
</dbReference>
<evidence type="ECO:0000313" key="3">
    <source>
        <dbReference type="Proteomes" id="UP000290545"/>
    </source>
</evidence>